<dbReference type="EMBL" id="CAEZVC010000157">
    <property type="protein sequence ID" value="CAB4635782.1"/>
    <property type="molecule type" value="Genomic_DNA"/>
</dbReference>
<accession>A0A6J6FMK0</accession>
<evidence type="ECO:0000313" key="2">
    <source>
        <dbReference type="EMBL" id="CAB4340778.1"/>
    </source>
</evidence>
<dbReference type="EMBL" id="CAESAL010000028">
    <property type="protein sequence ID" value="CAB4340778.1"/>
    <property type="molecule type" value="Genomic_DNA"/>
</dbReference>
<dbReference type="EMBL" id="CAFAAD010000108">
    <property type="protein sequence ID" value="CAB4798363.1"/>
    <property type="molecule type" value="Genomic_DNA"/>
</dbReference>
<dbReference type="SUPFAM" id="SSF53448">
    <property type="entry name" value="Nucleotide-diphospho-sugar transferases"/>
    <property type="match status" value="1"/>
</dbReference>
<feature type="region of interest" description="Disordered" evidence="1">
    <location>
        <begin position="318"/>
        <end position="337"/>
    </location>
</feature>
<dbReference type="EMBL" id="CAEZTY010000031">
    <property type="protein sequence ID" value="CAB4585698.1"/>
    <property type="molecule type" value="Genomic_DNA"/>
</dbReference>
<name>A0A6J6FMK0_9ZZZZ</name>
<proteinExistence type="predicted"/>
<evidence type="ECO:0000313" key="5">
    <source>
        <dbReference type="EMBL" id="CAB4635782.1"/>
    </source>
</evidence>
<evidence type="ECO:0000313" key="7">
    <source>
        <dbReference type="EMBL" id="CAB4798363.1"/>
    </source>
</evidence>
<evidence type="ECO:0000313" key="3">
    <source>
        <dbReference type="EMBL" id="CAB4372739.1"/>
    </source>
</evidence>
<dbReference type="AlphaFoldDB" id="A0A6J6FMK0"/>
<evidence type="ECO:0000313" key="9">
    <source>
        <dbReference type="EMBL" id="CAB5077497.1"/>
    </source>
</evidence>
<dbReference type="EMBL" id="CAFBRD010000055">
    <property type="protein sequence ID" value="CAB5077497.1"/>
    <property type="molecule type" value="Genomic_DNA"/>
</dbReference>
<protein>
    <submittedName>
        <fullName evidence="4">Unannotated protein</fullName>
    </submittedName>
</protein>
<dbReference type="EMBL" id="CAEUNJ010000103">
    <property type="protein sequence ID" value="CAB4372739.1"/>
    <property type="molecule type" value="Genomic_DNA"/>
</dbReference>
<reference evidence="4" key="1">
    <citation type="submission" date="2020-05" db="EMBL/GenBank/DDBJ databases">
        <authorList>
            <person name="Chiriac C."/>
            <person name="Salcher M."/>
            <person name="Ghai R."/>
            <person name="Kavagutti S V."/>
        </authorList>
    </citation>
    <scope>NUCLEOTIDE SEQUENCE</scope>
</reference>
<organism evidence="4">
    <name type="scientific">freshwater metagenome</name>
    <dbReference type="NCBI Taxonomy" id="449393"/>
    <lineage>
        <taxon>unclassified sequences</taxon>
        <taxon>metagenomes</taxon>
        <taxon>ecological metagenomes</taxon>
    </lineage>
</organism>
<sequence>MTLEIFTSANLAYLPQASVLAESVKRHAPDARFTLILVDALPEPDSSHGLRLSSGLFDDVVTAEDLLGSDHESWMFGYDVVEACTAVKGSALVRLLDRGNPVLYLDPDTALFGSLAGVREALDGCSVLLTPHQLEPVTPDSPAVEEEICTLAHGIYNFGMFGVNPSEEGRQFAEWWSSRLDELCVDDIGRGLFVDQRWGDLVPSFFPNFSILRHAGVNVASWNLHQRHLSVDDRGDYWVNGDPLVMFHFTKGLGIGYEVSKMKMMQNPLVADLWRWYLERLEFVSSELGPTKWSYGFYRDGTPIPKSDRELYRADVPGDRIRDPFSGTPRLRGKVSR</sequence>
<dbReference type="Gene3D" id="3.90.550.10">
    <property type="entry name" value="Spore Coat Polysaccharide Biosynthesis Protein SpsA, Chain A"/>
    <property type="match status" value="1"/>
</dbReference>
<evidence type="ECO:0000313" key="8">
    <source>
        <dbReference type="EMBL" id="CAB4953364.1"/>
    </source>
</evidence>
<dbReference type="EMBL" id="CAFBNJ010000043">
    <property type="protein sequence ID" value="CAB4953364.1"/>
    <property type="molecule type" value="Genomic_DNA"/>
</dbReference>
<evidence type="ECO:0000313" key="6">
    <source>
        <dbReference type="EMBL" id="CAB4707358.1"/>
    </source>
</evidence>
<evidence type="ECO:0000313" key="4">
    <source>
        <dbReference type="EMBL" id="CAB4585698.1"/>
    </source>
</evidence>
<dbReference type="InterPro" id="IPR029044">
    <property type="entry name" value="Nucleotide-diphossugar_trans"/>
</dbReference>
<evidence type="ECO:0000256" key="1">
    <source>
        <dbReference type="SAM" id="MobiDB-lite"/>
    </source>
</evidence>
<dbReference type="EMBL" id="CAEZXY010000032">
    <property type="protein sequence ID" value="CAB4707358.1"/>
    <property type="molecule type" value="Genomic_DNA"/>
</dbReference>
<gene>
    <name evidence="4" type="ORF">UFOPK1762_00974</name>
    <name evidence="5" type="ORF">UFOPK1906_01764</name>
    <name evidence="6" type="ORF">UFOPK2624_00889</name>
    <name evidence="7" type="ORF">UFOPK2969_01325</name>
    <name evidence="2" type="ORF">UFOPK3331_00962</name>
    <name evidence="8" type="ORF">UFOPK3785_00978</name>
    <name evidence="3" type="ORF">UFOPK4201_01786</name>
    <name evidence="9" type="ORF">UFOPK4371_01059</name>
</gene>